<dbReference type="HOGENOM" id="CLU_1604000_0_0_1"/>
<protein>
    <submittedName>
        <fullName evidence="3">Predicted protein</fullName>
    </submittedName>
</protein>
<dbReference type="EMBL" id="DS985219">
    <property type="protein sequence ID" value="EEY19016.1"/>
    <property type="molecule type" value="Genomic_DNA"/>
</dbReference>
<dbReference type="GeneID" id="9535768"/>
<evidence type="ECO:0000313" key="3">
    <source>
        <dbReference type="EMBL" id="EEY19016.1"/>
    </source>
</evidence>
<dbReference type="RefSeq" id="XP_003004012.1">
    <property type="nucleotide sequence ID" value="XM_003003966.1"/>
</dbReference>
<evidence type="ECO:0000256" key="1">
    <source>
        <dbReference type="SAM" id="MobiDB-lite"/>
    </source>
</evidence>
<dbReference type="Proteomes" id="UP000008698">
    <property type="component" value="Unassembled WGS sequence"/>
</dbReference>
<evidence type="ECO:0000256" key="2">
    <source>
        <dbReference type="SAM" id="SignalP"/>
    </source>
</evidence>
<feature type="chain" id="PRO_5003002114" evidence="2">
    <location>
        <begin position="23"/>
        <end position="166"/>
    </location>
</feature>
<dbReference type="OrthoDB" id="10339174at2759"/>
<feature type="signal peptide" evidence="2">
    <location>
        <begin position="1"/>
        <end position="22"/>
    </location>
</feature>
<feature type="region of interest" description="Disordered" evidence="1">
    <location>
        <begin position="46"/>
        <end position="140"/>
    </location>
</feature>
<reference evidence="4" key="1">
    <citation type="journal article" date="2011" name="PLoS Pathog.">
        <title>Comparative genomics yields insights into niche adaptation of plant vascular wilt pathogens.</title>
        <authorList>
            <person name="Klosterman S.J."/>
            <person name="Subbarao K.V."/>
            <person name="Kang S."/>
            <person name="Veronese P."/>
            <person name="Gold S.E."/>
            <person name="Thomma B.P.H.J."/>
            <person name="Chen Z."/>
            <person name="Henrissat B."/>
            <person name="Lee Y.-H."/>
            <person name="Park J."/>
            <person name="Garcia-Pedrajas M.D."/>
            <person name="Barbara D.J."/>
            <person name="Anchieta A."/>
            <person name="de Jonge R."/>
            <person name="Santhanam P."/>
            <person name="Maruthachalam K."/>
            <person name="Atallah Z."/>
            <person name="Amyotte S.G."/>
            <person name="Paz Z."/>
            <person name="Inderbitzin P."/>
            <person name="Hayes R.J."/>
            <person name="Heiman D.I."/>
            <person name="Young S."/>
            <person name="Zeng Q."/>
            <person name="Engels R."/>
            <person name="Galagan J."/>
            <person name="Cuomo C.A."/>
            <person name="Dobinson K.F."/>
            <person name="Ma L.-J."/>
        </authorList>
    </citation>
    <scope>NUCLEOTIDE SEQUENCE [LARGE SCALE GENOMIC DNA]</scope>
    <source>
        <strain evidence="4">VaMs.102 / ATCC MYA-4576 / FGSC 10136</strain>
    </source>
</reference>
<sequence>MPLPPPPPLLLLLLLLLCYLSAVQMPGSGCRFVLVPREIKLEVEVEVEVEDGGDSEAGGENGDEDENRSKVGRRGVIEEDDLDHGDLPHEYPRWFLRGPDKGSHARIRGEGNGVLNAGRQAQRQKGDKQTGSHWRAASRPKDEMQWLILRECSAPAPPPCLGLNGI</sequence>
<dbReference type="AlphaFoldDB" id="C9SJZ8"/>
<gene>
    <name evidence="3" type="ORF">VDBG_05125</name>
</gene>
<keyword evidence="4" id="KW-1185">Reference proteome</keyword>
<feature type="compositionally biased region" description="Basic and acidic residues" evidence="1">
    <location>
        <begin position="84"/>
        <end position="109"/>
    </location>
</feature>
<name>C9SJZ8_VERA1</name>
<evidence type="ECO:0000313" key="4">
    <source>
        <dbReference type="Proteomes" id="UP000008698"/>
    </source>
</evidence>
<accession>C9SJZ8</accession>
<keyword evidence="2" id="KW-0732">Signal</keyword>
<organism evidence="4">
    <name type="scientific">Verticillium alfalfae (strain VaMs.102 / ATCC MYA-4576 / FGSC 10136)</name>
    <name type="common">Verticillium wilt of alfalfa</name>
    <name type="synonym">Verticillium albo-atrum</name>
    <dbReference type="NCBI Taxonomy" id="526221"/>
    <lineage>
        <taxon>Eukaryota</taxon>
        <taxon>Fungi</taxon>
        <taxon>Dikarya</taxon>
        <taxon>Ascomycota</taxon>
        <taxon>Pezizomycotina</taxon>
        <taxon>Sordariomycetes</taxon>
        <taxon>Hypocreomycetidae</taxon>
        <taxon>Glomerellales</taxon>
        <taxon>Plectosphaerellaceae</taxon>
        <taxon>Verticillium</taxon>
    </lineage>
</organism>
<dbReference type="eggNOG" id="ENOG502RHVC">
    <property type="taxonomic scope" value="Eukaryota"/>
</dbReference>
<proteinExistence type="predicted"/>
<dbReference type="KEGG" id="val:VDBG_05125"/>